<proteinExistence type="predicted"/>
<feature type="non-terminal residue" evidence="1">
    <location>
        <position position="300"/>
    </location>
</feature>
<sequence>YVFHKAELLLYVVAKLTPPSPTLHRHPSNRYIRKVNPPGSESTSSGVDQQVEAARMDQADSFAERWLRVWDRNPRPPRLDGVDLDQLVSEGSLAGRTKERGGSRTPPGAQVGVGAACRARGRRGARRAGRRRETCGRAGLGAPSVYVRVRAPAARWSAGRAAPGRVSLHRSPPARGHGKPGGEESGSGEARRDARTLTRTRRRGARPARRPRGGRARRRRLGLRARRCPAPALQPPRGTARSSPPRATRRPAATFLEKDHTCANSSLWRRDVGIEALSGGLCGREECACVFAPAQGSRSG</sequence>
<feature type="non-terminal residue" evidence="1">
    <location>
        <position position="1"/>
    </location>
</feature>
<gene>
    <name evidence="1" type="ORF">MRATA1EN22A_LOCUS992</name>
</gene>
<reference evidence="1" key="1">
    <citation type="submission" date="2023-05" db="EMBL/GenBank/DDBJ databases">
        <authorList>
            <consortium name="ELIXIR-Norway"/>
        </authorList>
    </citation>
    <scope>NUCLEOTIDE SEQUENCE</scope>
</reference>
<name>A0AC59Y2H7_RANTA</name>
<evidence type="ECO:0000313" key="2">
    <source>
        <dbReference type="Proteomes" id="UP001162501"/>
    </source>
</evidence>
<protein>
    <submittedName>
        <fullName evidence="1">Uncharacterized protein</fullName>
    </submittedName>
</protein>
<evidence type="ECO:0000313" key="1">
    <source>
        <dbReference type="EMBL" id="CAM9325985.1"/>
    </source>
</evidence>
<dbReference type="Proteomes" id="UP001162501">
    <property type="component" value="Chromosome 1"/>
</dbReference>
<organism evidence="1 2">
    <name type="scientific">Rangifer tarandus platyrhynchus</name>
    <name type="common">Svalbard reindeer</name>
    <dbReference type="NCBI Taxonomy" id="3082113"/>
    <lineage>
        <taxon>Eukaryota</taxon>
        <taxon>Metazoa</taxon>
        <taxon>Chordata</taxon>
        <taxon>Craniata</taxon>
        <taxon>Vertebrata</taxon>
        <taxon>Euteleostomi</taxon>
        <taxon>Mammalia</taxon>
        <taxon>Eutheria</taxon>
        <taxon>Laurasiatheria</taxon>
        <taxon>Artiodactyla</taxon>
        <taxon>Ruminantia</taxon>
        <taxon>Pecora</taxon>
        <taxon>Cervidae</taxon>
        <taxon>Odocoileinae</taxon>
        <taxon>Rangifer</taxon>
    </lineage>
</organism>
<accession>A0AC59Y2H7</accession>
<reference evidence="1" key="2">
    <citation type="submission" date="2025-03" db="EMBL/GenBank/DDBJ databases">
        <authorList>
            <consortium name="ELIXIR-Norway"/>
            <consortium name="Elixir Norway"/>
        </authorList>
    </citation>
    <scope>NUCLEOTIDE SEQUENCE</scope>
</reference>
<dbReference type="EMBL" id="OX596085">
    <property type="protein sequence ID" value="CAM9325985.1"/>
    <property type="molecule type" value="Genomic_DNA"/>
</dbReference>